<dbReference type="GO" id="GO:0003684">
    <property type="term" value="F:damaged DNA binding"/>
    <property type="evidence" value="ECO:0007669"/>
    <property type="project" value="InterPro"/>
</dbReference>
<dbReference type="SUPFAM" id="SSF51197">
    <property type="entry name" value="Clavaminate synthase-like"/>
    <property type="match status" value="1"/>
</dbReference>
<dbReference type="Pfam" id="PF13621">
    <property type="entry name" value="Cupin_8"/>
    <property type="match status" value="1"/>
</dbReference>
<dbReference type="InterPro" id="IPR019775">
    <property type="entry name" value="WD40_repeat_CS"/>
</dbReference>
<evidence type="ECO:0000256" key="5">
    <source>
        <dbReference type="ARBA" id="ARBA00022475"/>
    </source>
</evidence>
<keyword evidence="13 19" id="KW-0472">Membrane</keyword>
<feature type="region of interest" description="Disordered" evidence="18">
    <location>
        <begin position="842"/>
        <end position="864"/>
    </location>
</feature>
<keyword evidence="17" id="KW-0175">Coiled coil</keyword>
<dbReference type="InterPro" id="IPR001680">
    <property type="entry name" value="WD40_rpt"/>
</dbReference>
<keyword evidence="6" id="KW-0853">WD repeat</keyword>
<evidence type="ECO:0000256" key="1">
    <source>
        <dbReference type="ARBA" id="ARBA00004123"/>
    </source>
</evidence>
<dbReference type="GO" id="GO:0050909">
    <property type="term" value="P:sensory perception of taste"/>
    <property type="evidence" value="ECO:0007669"/>
    <property type="project" value="InterPro"/>
</dbReference>
<keyword evidence="9" id="KW-0227">DNA damage</keyword>
<organism evidence="20">
    <name type="scientific">Cyprideis torosa</name>
    <dbReference type="NCBI Taxonomy" id="163714"/>
    <lineage>
        <taxon>Eukaryota</taxon>
        <taxon>Metazoa</taxon>
        <taxon>Ecdysozoa</taxon>
        <taxon>Arthropoda</taxon>
        <taxon>Crustacea</taxon>
        <taxon>Oligostraca</taxon>
        <taxon>Ostracoda</taxon>
        <taxon>Podocopa</taxon>
        <taxon>Podocopida</taxon>
        <taxon>Cytherocopina</taxon>
        <taxon>Cytheroidea</taxon>
        <taxon>Cytherideidae</taxon>
        <taxon>Cyprideis</taxon>
    </lineage>
</organism>
<dbReference type="PROSITE" id="PS50082">
    <property type="entry name" value="WD_REPEATS_2"/>
    <property type="match status" value="1"/>
</dbReference>
<name>A0A7R8WBY9_9CRUS</name>
<evidence type="ECO:0000256" key="12">
    <source>
        <dbReference type="ARBA" id="ARBA00023125"/>
    </source>
</evidence>
<dbReference type="PROSITE" id="PS51184">
    <property type="entry name" value="JMJC"/>
    <property type="match status" value="1"/>
</dbReference>
<keyword evidence="7 19" id="KW-0812">Transmembrane</keyword>
<feature type="compositionally biased region" description="Acidic residues" evidence="18">
    <location>
        <begin position="792"/>
        <end position="817"/>
    </location>
</feature>
<evidence type="ECO:0000256" key="19">
    <source>
        <dbReference type="SAM" id="Phobius"/>
    </source>
</evidence>
<feature type="transmembrane region" description="Helical" evidence="19">
    <location>
        <begin position="1472"/>
        <end position="1491"/>
    </location>
</feature>
<dbReference type="Pfam" id="PF08395">
    <property type="entry name" value="7tm_7"/>
    <property type="match status" value="1"/>
</dbReference>
<feature type="region of interest" description="Disordered" evidence="18">
    <location>
        <begin position="753"/>
        <end position="817"/>
    </location>
</feature>
<evidence type="ECO:0000256" key="3">
    <source>
        <dbReference type="ARBA" id="ARBA00005434"/>
    </source>
</evidence>
<dbReference type="PANTHER" id="PTHR15169">
    <property type="entry name" value="DAMAGE-SPECIFIC DNA BINDING PROTEIN 2"/>
    <property type="match status" value="1"/>
</dbReference>
<dbReference type="GO" id="GO:0006281">
    <property type="term" value="P:DNA repair"/>
    <property type="evidence" value="ECO:0007669"/>
    <property type="project" value="UniProtKB-KW"/>
</dbReference>
<evidence type="ECO:0000256" key="17">
    <source>
        <dbReference type="SAM" id="Coils"/>
    </source>
</evidence>
<dbReference type="PROSITE" id="PS50294">
    <property type="entry name" value="WD_REPEATS_REGION"/>
    <property type="match status" value="1"/>
</dbReference>
<evidence type="ECO:0000313" key="20">
    <source>
        <dbReference type="EMBL" id="CAD7226342.1"/>
    </source>
</evidence>
<evidence type="ECO:0000256" key="16">
    <source>
        <dbReference type="ARBA" id="ARBA00031670"/>
    </source>
</evidence>
<comment type="similarity">
    <text evidence="3">Belongs to the WD repeat DDB2/WDR76 family.</text>
</comment>
<dbReference type="GO" id="GO:0009411">
    <property type="term" value="P:response to UV"/>
    <property type="evidence" value="ECO:0007669"/>
    <property type="project" value="TreeGrafter"/>
</dbReference>
<proteinExistence type="inferred from homology"/>
<evidence type="ECO:0000256" key="9">
    <source>
        <dbReference type="ARBA" id="ARBA00022763"/>
    </source>
</evidence>
<protein>
    <recommendedName>
        <fullName evidence="4">DNA damage-binding protein 2</fullName>
    </recommendedName>
    <alternativeName>
        <fullName evidence="16">Damage-specific DNA-binding protein 2</fullName>
    </alternativeName>
</protein>
<dbReference type="SMART" id="SM00320">
    <property type="entry name" value="WD40"/>
    <property type="match status" value="5"/>
</dbReference>
<dbReference type="InterPro" id="IPR036322">
    <property type="entry name" value="WD40_repeat_dom_sf"/>
</dbReference>
<keyword evidence="5" id="KW-1003">Cell membrane</keyword>
<accession>A0A7R8WBY9</accession>
<feature type="transmembrane region" description="Helical" evidence="19">
    <location>
        <begin position="1358"/>
        <end position="1381"/>
    </location>
</feature>
<keyword evidence="11 19" id="KW-1133">Transmembrane helix</keyword>
<dbReference type="InterPro" id="IPR033312">
    <property type="entry name" value="DDB2"/>
</dbReference>
<evidence type="ECO:0000256" key="7">
    <source>
        <dbReference type="ARBA" id="ARBA00022692"/>
    </source>
</evidence>
<comment type="subcellular location">
    <subcellularLocation>
        <location evidence="2">Cell membrane</location>
        <topology evidence="2">Multi-pass membrane protein</topology>
    </subcellularLocation>
    <subcellularLocation>
        <location evidence="1">Nucleus</location>
    </subcellularLocation>
</comment>
<feature type="transmembrane region" description="Helical" evidence="19">
    <location>
        <begin position="1325"/>
        <end position="1346"/>
    </location>
</feature>
<dbReference type="Gene3D" id="2.60.120.10">
    <property type="entry name" value="Jelly Rolls"/>
    <property type="match status" value="2"/>
</dbReference>
<keyword evidence="15" id="KW-0539">Nucleus</keyword>
<evidence type="ECO:0000256" key="11">
    <source>
        <dbReference type="ARBA" id="ARBA00022989"/>
    </source>
</evidence>
<dbReference type="OrthoDB" id="415358at2759"/>
<dbReference type="EMBL" id="OB660805">
    <property type="protein sequence ID" value="CAD7226342.1"/>
    <property type="molecule type" value="Genomic_DNA"/>
</dbReference>
<evidence type="ECO:0000256" key="10">
    <source>
        <dbReference type="ARBA" id="ARBA00022786"/>
    </source>
</evidence>
<evidence type="ECO:0000256" key="13">
    <source>
        <dbReference type="ARBA" id="ARBA00023136"/>
    </source>
</evidence>
<keyword evidence="10" id="KW-0833">Ubl conjugation pathway</keyword>
<dbReference type="PANTHER" id="PTHR15169:SF0">
    <property type="entry name" value="DNA DAMAGE-BINDING PROTEIN 2"/>
    <property type="match status" value="1"/>
</dbReference>
<sequence length="1607" mass="180200">MAASDFNVFVGTELGLLKGLSLVSPSSPEDSDAEKCFLSKPLLNLDQSRGICRLCWKSPDECQLVVGCRNGSIQVFDLDKRSSDHVLSPVSQDAAVMVGLEVTEQQSPAAMLFAFKDGVVASWNGESEERKTVLDLGFRSDQKFLSRMRLHRSNEGVVVVAGKNVDVTVVDCVKACKSFEGKNKTCDKLGVALPLHVTDTRSVGESLLVSCTASGEVRVHDPRTQRRPVSHFFLESKDSLKSCSYDSAGGFTVMAQLPEKEEQFVLGSRNGDLAIVDLKRKGLLRRLQGHNGSVRDICCHPRLPIVASVGLDRFLHVHDLTGGSKEVSKMYLSTSMESILLSGKHLTLEQIVGQFGAPIGRKVQAAKSISGSKSAKSPKMSALADDDEGSASYLECFLELAENVKGEEKKQPVLRHLCYGSHIRETNSIPDPLEFYREFVAKNCPLVLRGVFREWQAVKQWDLDWFRRSPLGEKDVTVAVTPSGYADAIDEPSGLFMLPEERRMKLKEFLDILDHPEESSGVFYIQKQNSNLTDEFESLVLEESADPTHTAGVPPEISWFSESLGRSPDAVNLWIGDGRAIADQCTACLTGLQKSLLSMFKCELHFPEEFESQKDLECLVMNLTLGRCTSRLKVHKDHYENLYLVVRGCKKILLFPPTDVAWFPMSQVSQAKWQWDATTSTFQAVPCEDSDHKIPWIRLDPLVSVPKESSPIEVTLNAGDALYLPSLWFHHLRQSHGCVAVNYWWVANDKMPHSQVSRPPGQERQTRSSSRRSVTTSTRSRRHNGLSPENEGLPEESDSSDEGSDELSLDVSDSDGSEDAFMSRRRLLRALVAAELLSSEDSDDSEAFAEVDKEEEEDPGPRSLVLKKSLETREQNMRKYIQKMESLQREKEKEEKDLKVRTVRQKVSFIRAYQDYRRGILDGGTFQKNCVSLVKKELQHYEVAASPSLFHRRITAMVWHPVHSDVLAMGAKNGQVVIWNWKKDIEGTGRKFDYVATPSHCPWEEIPYLITSENPYEVWYTALDVSDPHSLCSIGTNKGFLHWFDSRRDSPVQLDQFKLHKTKISHIEFSKVSSHLMATASIDKTVAIWDVRHMDRLKPTALYSLTHDKPVNKAHFSAVSNRLLTTDQHSQVRIYSDEPFNLEHVICHPHRQFQHLTPIKASWHPLIDIFCIGRYPDPKIPGFQLGDLKSVDFFDGYTGKEIHRLTSPGAANIMSLNEFDPRGEVLASAMIVLQEFDDEQETTNNASSESTTSTSFTTSTPSSSHSYVPLSIGFALIGICSGFAILTNIIRVRSWTHFLNGLARYDQDHKAELYGEKQKRSLRRVLPKAVLGYLLVLSASLGSEFLPTTFLETGFSDSITLLGVLPMIHASSLDLLIIYSVKIIEVFFASNLRSLECLLRKSYPFQGSEDQEDIFKILDDEKKIPSSSDKIQAFKSPLSERQALKLIYVHKERHRTLTLLTVKLSTATHPSLLFLHFSTIAAVVMYTYTMTSMLMHNSADPKTIVQLALGLVTSIIRHMTIIRSTASLESGVHEAVQNLFRQLHPDVPASVSRDVFQFLTQISTYPPQINASGYVTWNKTVITSGVSTVFTYLVVLLQMEIEGLVGM</sequence>
<reference evidence="20" key="1">
    <citation type="submission" date="2020-11" db="EMBL/GenBank/DDBJ databases">
        <authorList>
            <person name="Tran Van P."/>
        </authorList>
    </citation>
    <scope>NUCLEOTIDE SEQUENCE</scope>
</reference>
<dbReference type="InterPro" id="IPR003347">
    <property type="entry name" value="JmjC_dom"/>
</dbReference>
<feature type="transmembrane region" description="Helical" evidence="19">
    <location>
        <begin position="1267"/>
        <end position="1290"/>
    </location>
</feature>
<feature type="region of interest" description="Disordered" evidence="18">
    <location>
        <begin position="1240"/>
        <end position="1264"/>
    </location>
</feature>
<dbReference type="SUPFAM" id="SSF50978">
    <property type="entry name" value="WD40 repeat-like"/>
    <property type="match status" value="2"/>
</dbReference>
<keyword evidence="12" id="KW-0238">DNA-binding</keyword>
<keyword evidence="14" id="KW-0234">DNA repair</keyword>
<feature type="coiled-coil region" evidence="17">
    <location>
        <begin position="870"/>
        <end position="904"/>
    </location>
</feature>
<feature type="compositionally biased region" description="Low complexity" evidence="18">
    <location>
        <begin position="1242"/>
        <end position="1264"/>
    </location>
</feature>
<feature type="compositionally biased region" description="Low complexity" evidence="18">
    <location>
        <begin position="767"/>
        <end position="778"/>
    </location>
</feature>
<keyword evidence="8" id="KW-0677">Repeat</keyword>
<dbReference type="Gene3D" id="2.130.10.10">
    <property type="entry name" value="YVTN repeat-like/Quinoprotein amine dehydrogenase"/>
    <property type="match status" value="2"/>
</dbReference>
<dbReference type="GO" id="GO:0080008">
    <property type="term" value="C:Cul4-RING E3 ubiquitin ligase complex"/>
    <property type="evidence" value="ECO:0007669"/>
    <property type="project" value="InterPro"/>
</dbReference>
<dbReference type="InterPro" id="IPR015943">
    <property type="entry name" value="WD40/YVTN_repeat-like_dom_sf"/>
</dbReference>
<evidence type="ECO:0000256" key="18">
    <source>
        <dbReference type="SAM" id="MobiDB-lite"/>
    </source>
</evidence>
<gene>
    <name evidence="20" type="ORF">CTOB1V02_LOCUS4262</name>
</gene>
<evidence type="ECO:0000256" key="6">
    <source>
        <dbReference type="ARBA" id="ARBA00022574"/>
    </source>
</evidence>
<dbReference type="GO" id="GO:0005886">
    <property type="term" value="C:plasma membrane"/>
    <property type="evidence" value="ECO:0007669"/>
    <property type="project" value="UniProtKB-SubCell"/>
</dbReference>
<evidence type="ECO:0000256" key="4">
    <source>
        <dbReference type="ARBA" id="ARBA00014580"/>
    </source>
</evidence>
<dbReference type="InterPro" id="IPR014710">
    <property type="entry name" value="RmlC-like_jellyroll"/>
</dbReference>
<feature type="compositionally biased region" description="Acidic residues" evidence="18">
    <location>
        <begin position="842"/>
        <end position="858"/>
    </location>
</feature>
<dbReference type="InterPro" id="IPR013604">
    <property type="entry name" value="7TM_chemorcpt"/>
</dbReference>
<dbReference type="GO" id="GO:0005634">
    <property type="term" value="C:nucleus"/>
    <property type="evidence" value="ECO:0007669"/>
    <property type="project" value="UniProtKB-SubCell"/>
</dbReference>
<evidence type="ECO:0000256" key="2">
    <source>
        <dbReference type="ARBA" id="ARBA00004651"/>
    </source>
</evidence>
<evidence type="ECO:0000256" key="15">
    <source>
        <dbReference type="ARBA" id="ARBA00023242"/>
    </source>
</evidence>
<evidence type="ECO:0000256" key="8">
    <source>
        <dbReference type="ARBA" id="ARBA00022737"/>
    </source>
</evidence>
<dbReference type="SMART" id="SM00558">
    <property type="entry name" value="JmjC"/>
    <property type="match status" value="1"/>
</dbReference>
<dbReference type="InterPro" id="IPR041667">
    <property type="entry name" value="Cupin_8"/>
</dbReference>
<dbReference type="Pfam" id="PF00400">
    <property type="entry name" value="WD40"/>
    <property type="match status" value="2"/>
</dbReference>
<evidence type="ECO:0000256" key="14">
    <source>
        <dbReference type="ARBA" id="ARBA00023204"/>
    </source>
</evidence>
<dbReference type="PROSITE" id="PS00678">
    <property type="entry name" value="WD_REPEATS_1"/>
    <property type="match status" value="1"/>
</dbReference>